<dbReference type="PANTHER" id="PTHR36440:SF1">
    <property type="entry name" value="PUTATIVE (AFU_ORTHOLOGUE AFUA_8G07350)-RELATED"/>
    <property type="match status" value="1"/>
</dbReference>
<keyword evidence="3" id="KW-1185">Reference proteome</keyword>
<organism evidence="2 3">
    <name type="scientific">Actinomadura soli</name>
    <dbReference type="NCBI Taxonomy" id="2508997"/>
    <lineage>
        <taxon>Bacteria</taxon>
        <taxon>Bacillati</taxon>
        <taxon>Actinomycetota</taxon>
        <taxon>Actinomycetes</taxon>
        <taxon>Streptosporangiales</taxon>
        <taxon>Thermomonosporaceae</taxon>
        <taxon>Actinomadura</taxon>
    </lineage>
</organism>
<comment type="caution">
    <text evidence="2">The sequence shown here is derived from an EMBL/GenBank/DDBJ whole genome shotgun (WGS) entry which is preliminary data.</text>
</comment>
<evidence type="ECO:0000259" key="1">
    <source>
        <dbReference type="Pfam" id="PF07883"/>
    </source>
</evidence>
<dbReference type="InterPro" id="IPR013096">
    <property type="entry name" value="Cupin_2"/>
</dbReference>
<proteinExistence type="predicted"/>
<evidence type="ECO:0000313" key="2">
    <source>
        <dbReference type="EMBL" id="TMR05697.1"/>
    </source>
</evidence>
<reference evidence="2 3" key="1">
    <citation type="submission" date="2019-05" db="EMBL/GenBank/DDBJ databases">
        <title>Draft genome sequence of Actinomadura sp. 14C53.</title>
        <authorList>
            <person name="Saricaoglu S."/>
            <person name="Isik K."/>
        </authorList>
    </citation>
    <scope>NUCLEOTIDE SEQUENCE [LARGE SCALE GENOMIC DNA]</scope>
    <source>
        <strain evidence="2 3">14C53</strain>
    </source>
</reference>
<evidence type="ECO:0000313" key="3">
    <source>
        <dbReference type="Proteomes" id="UP000309174"/>
    </source>
</evidence>
<gene>
    <name evidence="2" type="ORF">ETD83_05510</name>
</gene>
<dbReference type="EMBL" id="VCKW01000018">
    <property type="protein sequence ID" value="TMR05697.1"/>
    <property type="molecule type" value="Genomic_DNA"/>
</dbReference>
<dbReference type="Proteomes" id="UP000309174">
    <property type="component" value="Unassembled WGS sequence"/>
</dbReference>
<dbReference type="PANTHER" id="PTHR36440">
    <property type="entry name" value="PUTATIVE (AFU_ORTHOLOGUE AFUA_8G07350)-RELATED"/>
    <property type="match status" value="1"/>
</dbReference>
<dbReference type="Gene3D" id="2.60.120.10">
    <property type="entry name" value="Jelly Rolls"/>
    <property type="match status" value="1"/>
</dbReference>
<dbReference type="AlphaFoldDB" id="A0A5C4JHQ4"/>
<dbReference type="Pfam" id="PF07883">
    <property type="entry name" value="Cupin_2"/>
    <property type="match status" value="1"/>
</dbReference>
<dbReference type="InterPro" id="IPR014710">
    <property type="entry name" value="RmlC-like_jellyroll"/>
</dbReference>
<dbReference type="OrthoDB" id="4227163at2"/>
<name>A0A5C4JHQ4_9ACTN</name>
<feature type="domain" description="Cupin type-2" evidence="1">
    <location>
        <begin position="46"/>
        <end position="98"/>
    </location>
</feature>
<accession>A0A5C4JHQ4</accession>
<dbReference type="InterPro" id="IPR011051">
    <property type="entry name" value="RmlC_Cupin_sf"/>
</dbReference>
<protein>
    <submittedName>
        <fullName evidence="2">Cupin domain-containing protein</fullName>
    </submittedName>
</protein>
<dbReference type="SUPFAM" id="SSF51182">
    <property type="entry name" value="RmlC-like cupins"/>
    <property type="match status" value="1"/>
</dbReference>
<dbReference type="RefSeq" id="WP_138643950.1">
    <property type="nucleotide sequence ID" value="NZ_VCKW01000018.1"/>
</dbReference>
<dbReference type="InterPro" id="IPR053146">
    <property type="entry name" value="QDO-like"/>
</dbReference>
<sequence length="155" mass="16629">MTRFMIVRSSEGAAVDGVSWAFKAIGSQTQGRFDFMVGPVGYLTGPPLHVHAVQDDTFFVLDGMLTIQVDDELFELGPGDFASVPPGVAHTFDNVHADRPTVRAVNLMTPGGLHDFFAERASLGEAEEPAALKRLAERYGMTTVGPPLRAKLGLG</sequence>